<evidence type="ECO:0000259" key="2">
    <source>
        <dbReference type="Pfam" id="PF18932"/>
    </source>
</evidence>
<dbReference type="EMBL" id="JAQQXT010000002">
    <property type="protein sequence ID" value="MDC8770653.1"/>
    <property type="molecule type" value="Genomic_DNA"/>
</dbReference>
<dbReference type="InterPro" id="IPR043736">
    <property type="entry name" value="DUF5681"/>
</dbReference>
<reference evidence="3 4" key="1">
    <citation type="submission" date="2022-10" db="EMBL/GenBank/DDBJ databases">
        <title>Paucibacter sp. hw1 Genome sequencing.</title>
        <authorList>
            <person name="Park S."/>
        </authorList>
    </citation>
    <scope>NUCLEOTIDE SEQUENCE [LARGE SCALE GENOMIC DNA]</scope>
    <source>
        <strain evidence="4">hw1</strain>
    </source>
</reference>
<dbReference type="RefSeq" id="WP_273599074.1">
    <property type="nucleotide sequence ID" value="NZ_JAQQXT010000002.1"/>
</dbReference>
<name>A0ABT5K9P2_9BURK</name>
<proteinExistence type="predicted"/>
<feature type="region of interest" description="Disordered" evidence="1">
    <location>
        <begin position="1"/>
        <end position="28"/>
    </location>
</feature>
<protein>
    <submittedName>
        <fullName evidence="3">DUF5681 domain-containing protein</fullName>
    </submittedName>
</protein>
<dbReference type="Proteomes" id="UP001221189">
    <property type="component" value="Unassembled WGS sequence"/>
</dbReference>
<dbReference type="Pfam" id="PF18932">
    <property type="entry name" value="DUF5681"/>
    <property type="match status" value="1"/>
</dbReference>
<gene>
    <name evidence="3" type="ORF">PRZ03_03635</name>
</gene>
<evidence type="ECO:0000313" key="4">
    <source>
        <dbReference type="Proteomes" id="UP001221189"/>
    </source>
</evidence>
<evidence type="ECO:0000313" key="3">
    <source>
        <dbReference type="EMBL" id="MDC8770653.1"/>
    </source>
</evidence>
<keyword evidence="4" id="KW-1185">Reference proteome</keyword>
<organism evidence="3 4">
    <name type="scientific">Roseateles albus</name>
    <dbReference type="NCBI Taxonomy" id="2987525"/>
    <lineage>
        <taxon>Bacteria</taxon>
        <taxon>Pseudomonadati</taxon>
        <taxon>Pseudomonadota</taxon>
        <taxon>Betaproteobacteria</taxon>
        <taxon>Burkholderiales</taxon>
        <taxon>Sphaerotilaceae</taxon>
        <taxon>Roseateles</taxon>
    </lineage>
</organism>
<evidence type="ECO:0000256" key="1">
    <source>
        <dbReference type="SAM" id="MobiDB-lite"/>
    </source>
</evidence>
<feature type="domain" description="DUF5681" evidence="2">
    <location>
        <begin position="11"/>
        <end position="68"/>
    </location>
</feature>
<accession>A0ABT5K9P2</accession>
<sequence length="145" mass="14626">MTTKKKAPPQAWKPGQSGNPKGRPAGAGEIAKFRAGIAEHVPAIIKTLTTAALAGDVSAARLLLERVIPAIKPAEEAAPVNLPDGTLTEQGRAVVAAVAAGELAPGQGAALLGSLGALAKLTEADEIDRRMAALEARDASGRGQP</sequence>
<comment type="caution">
    <text evidence="3">The sequence shown here is derived from an EMBL/GenBank/DDBJ whole genome shotgun (WGS) entry which is preliminary data.</text>
</comment>